<reference evidence="1 2" key="1">
    <citation type="journal article" date="2018" name="Sci. Rep.">
        <title>Genomic signatures of local adaptation to the degree of environmental predictability in rotifers.</title>
        <authorList>
            <person name="Franch-Gras L."/>
            <person name="Hahn C."/>
            <person name="Garcia-Roger E.M."/>
            <person name="Carmona M.J."/>
            <person name="Serra M."/>
            <person name="Gomez A."/>
        </authorList>
    </citation>
    <scope>NUCLEOTIDE SEQUENCE [LARGE SCALE GENOMIC DNA]</scope>
    <source>
        <strain evidence="1">HYR1</strain>
    </source>
</reference>
<gene>
    <name evidence="1" type="ORF">BpHYR1_012960</name>
</gene>
<sequence>MQLKLTILSGSSMQQAVFIKIKQIIPLAELISTDQSSKSISIFFHFIYYNLEENTKKTQFSIAPIIVTDFSWASINAVLSVFNKRLGKLKLIQIVEEEGVTSDRSHDFSFEKEAITNDSLETIKNSSPFTSYYKNILKNYEEKLKNSEIKNSGKNIFFNPKLFWLIENQLYLLPIWSGLIIENFKKSHPADLSDCFKTRLSNNPVENYFGVLKNRILQNRRVFPKNSDSVIREKENWTDKKEKKQKKHIFEFDSKGINDQFPSNQFKNVSVFINDFISKFTCNNDRMEIDELEENENEMKPEEPSKNSDDYVENNNISKIYFKNNNMEIDEKKDNQNELKPEENSINYVFFENLLQEISCDHVSFEK</sequence>
<evidence type="ECO:0000313" key="2">
    <source>
        <dbReference type="Proteomes" id="UP000276133"/>
    </source>
</evidence>
<protein>
    <submittedName>
        <fullName evidence="1">Uncharacterized protein</fullName>
    </submittedName>
</protein>
<comment type="caution">
    <text evidence="1">The sequence shown here is derived from an EMBL/GenBank/DDBJ whole genome shotgun (WGS) entry which is preliminary data.</text>
</comment>
<name>A0A3M7RCJ5_BRAPC</name>
<proteinExistence type="predicted"/>
<dbReference type="AlphaFoldDB" id="A0A3M7RCJ5"/>
<dbReference type="OrthoDB" id="413122at2759"/>
<keyword evidence="2" id="KW-1185">Reference proteome</keyword>
<dbReference type="EMBL" id="REGN01003751">
    <property type="protein sequence ID" value="RNA20988.1"/>
    <property type="molecule type" value="Genomic_DNA"/>
</dbReference>
<dbReference type="Proteomes" id="UP000276133">
    <property type="component" value="Unassembled WGS sequence"/>
</dbReference>
<accession>A0A3M7RCJ5</accession>
<organism evidence="1 2">
    <name type="scientific">Brachionus plicatilis</name>
    <name type="common">Marine rotifer</name>
    <name type="synonym">Brachionus muelleri</name>
    <dbReference type="NCBI Taxonomy" id="10195"/>
    <lineage>
        <taxon>Eukaryota</taxon>
        <taxon>Metazoa</taxon>
        <taxon>Spiralia</taxon>
        <taxon>Gnathifera</taxon>
        <taxon>Rotifera</taxon>
        <taxon>Eurotatoria</taxon>
        <taxon>Monogononta</taxon>
        <taxon>Pseudotrocha</taxon>
        <taxon>Ploima</taxon>
        <taxon>Brachionidae</taxon>
        <taxon>Brachionus</taxon>
    </lineage>
</organism>
<evidence type="ECO:0000313" key="1">
    <source>
        <dbReference type="EMBL" id="RNA20988.1"/>
    </source>
</evidence>